<name>A0A2P2PAJ2_RHIMU</name>
<dbReference type="AlphaFoldDB" id="A0A2P2PAJ2"/>
<evidence type="ECO:0000313" key="1">
    <source>
        <dbReference type="EMBL" id="MBX51778.1"/>
    </source>
</evidence>
<protein>
    <submittedName>
        <fullName evidence="1">Uncharacterized protein</fullName>
    </submittedName>
</protein>
<reference evidence="1" key="1">
    <citation type="submission" date="2018-02" db="EMBL/GenBank/DDBJ databases">
        <title>Rhizophora mucronata_Transcriptome.</title>
        <authorList>
            <person name="Meera S.P."/>
            <person name="Sreeshan A."/>
            <person name="Augustine A."/>
        </authorList>
    </citation>
    <scope>NUCLEOTIDE SEQUENCE</scope>
    <source>
        <tissue evidence="1">Leaf</tissue>
    </source>
</reference>
<sequence>MITYELLAYPEEQIINMKQVTSSITVKHRYGVP</sequence>
<accession>A0A2P2PAJ2</accession>
<organism evidence="1">
    <name type="scientific">Rhizophora mucronata</name>
    <name type="common">Asiatic mangrove</name>
    <dbReference type="NCBI Taxonomy" id="61149"/>
    <lineage>
        <taxon>Eukaryota</taxon>
        <taxon>Viridiplantae</taxon>
        <taxon>Streptophyta</taxon>
        <taxon>Embryophyta</taxon>
        <taxon>Tracheophyta</taxon>
        <taxon>Spermatophyta</taxon>
        <taxon>Magnoliopsida</taxon>
        <taxon>eudicotyledons</taxon>
        <taxon>Gunneridae</taxon>
        <taxon>Pentapetalae</taxon>
        <taxon>rosids</taxon>
        <taxon>fabids</taxon>
        <taxon>Malpighiales</taxon>
        <taxon>Rhizophoraceae</taxon>
        <taxon>Rhizophora</taxon>
    </lineage>
</organism>
<dbReference type="EMBL" id="GGEC01071294">
    <property type="protein sequence ID" value="MBX51778.1"/>
    <property type="molecule type" value="Transcribed_RNA"/>
</dbReference>
<proteinExistence type="predicted"/>